<protein>
    <submittedName>
        <fullName evidence="1">Uncharacterized protein</fullName>
    </submittedName>
</protein>
<dbReference type="Proteomes" id="UP000799423">
    <property type="component" value="Unassembled WGS sequence"/>
</dbReference>
<evidence type="ECO:0000313" key="2">
    <source>
        <dbReference type="Proteomes" id="UP000799423"/>
    </source>
</evidence>
<name>A0A6A7AY96_9PLEO</name>
<proteinExistence type="predicted"/>
<evidence type="ECO:0000313" key="1">
    <source>
        <dbReference type="EMBL" id="KAF2848220.1"/>
    </source>
</evidence>
<accession>A0A6A7AY96</accession>
<organism evidence="1 2">
    <name type="scientific">Plenodomus tracheiphilus IPT5</name>
    <dbReference type="NCBI Taxonomy" id="1408161"/>
    <lineage>
        <taxon>Eukaryota</taxon>
        <taxon>Fungi</taxon>
        <taxon>Dikarya</taxon>
        <taxon>Ascomycota</taxon>
        <taxon>Pezizomycotina</taxon>
        <taxon>Dothideomycetes</taxon>
        <taxon>Pleosporomycetidae</taxon>
        <taxon>Pleosporales</taxon>
        <taxon>Pleosporineae</taxon>
        <taxon>Leptosphaeriaceae</taxon>
        <taxon>Plenodomus</taxon>
    </lineage>
</organism>
<gene>
    <name evidence="1" type="ORF">T440DRAFT_173560</name>
</gene>
<keyword evidence="2" id="KW-1185">Reference proteome</keyword>
<dbReference type="EMBL" id="MU006319">
    <property type="protein sequence ID" value="KAF2848220.1"/>
    <property type="molecule type" value="Genomic_DNA"/>
</dbReference>
<reference evidence="1" key="1">
    <citation type="submission" date="2020-01" db="EMBL/GenBank/DDBJ databases">
        <authorList>
            <consortium name="DOE Joint Genome Institute"/>
            <person name="Haridas S."/>
            <person name="Albert R."/>
            <person name="Binder M."/>
            <person name="Bloem J."/>
            <person name="Labutti K."/>
            <person name="Salamov A."/>
            <person name="Andreopoulos B."/>
            <person name="Baker S.E."/>
            <person name="Barry K."/>
            <person name="Bills G."/>
            <person name="Bluhm B.H."/>
            <person name="Cannon C."/>
            <person name="Castanera R."/>
            <person name="Culley D.E."/>
            <person name="Daum C."/>
            <person name="Ezra D."/>
            <person name="Gonzalez J.B."/>
            <person name="Henrissat B."/>
            <person name="Kuo A."/>
            <person name="Liang C."/>
            <person name="Lipzen A."/>
            <person name="Lutzoni F."/>
            <person name="Magnuson J."/>
            <person name="Mondo S."/>
            <person name="Nolan M."/>
            <person name="Ohm R."/>
            <person name="Pangilinan J."/>
            <person name="Park H.-J."/>
            <person name="Ramirez L."/>
            <person name="Alfaro M."/>
            <person name="Sun H."/>
            <person name="Tritt A."/>
            <person name="Yoshinaga Y."/>
            <person name="Zwiers L.-H."/>
            <person name="Turgeon B.G."/>
            <person name="Goodwin S.B."/>
            <person name="Spatafora J.W."/>
            <person name="Crous P.W."/>
            <person name="Grigoriev I.V."/>
        </authorList>
    </citation>
    <scope>NUCLEOTIDE SEQUENCE</scope>
    <source>
        <strain evidence="1">IPT5</strain>
    </source>
</reference>
<sequence length="71" mass="8385">MLTRRIRSISPISCRATRYFDLEDSQARRVVMSMQYTRESLWRPTRPAQSSQWIAIAKLRTLILGTIRTGW</sequence>
<dbReference type="AlphaFoldDB" id="A0A6A7AY96"/>